<evidence type="ECO:0000256" key="3">
    <source>
        <dbReference type="ARBA" id="ARBA00023237"/>
    </source>
</evidence>
<feature type="signal peptide" evidence="4">
    <location>
        <begin position="1"/>
        <end position="27"/>
    </location>
</feature>
<organism evidence="6 7">
    <name type="scientific">Opacimonas viscosa</name>
    <dbReference type="NCBI Taxonomy" id="2961944"/>
    <lineage>
        <taxon>Bacteria</taxon>
        <taxon>Pseudomonadati</taxon>
        <taxon>Pseudomonadota</taxon>
        <taxon>Gammaproteobacteria</taxon>
        <taxon>Alteromonadales</taxon>
        <taxon>Alteromonadaceae</taxon>
        <taxon>Opacimonas</taxon>
    </lineage>
</organism>
<dbReference type="InterPro" id="IPR037066">
    <property type="entry name" value="Plug_dom_sf"/>
</dbReference>
<dbReference type="EMBL" id="JANATA010000016">
    <property type="protein sequence ID" value="MCP3429185.1"/>
    <property type="molecule type" value="Genomic_DNA"/>
</dbReference>
<evidence type="ECO:0000313" key="7">
    <source>
        <dbReference type="Proteomes" id="UP001165413"/>
    </source>
</evidence>
<keyword evidence="6" id="KW-0675">Receptor</keyword>
<keyword evidence="3" id="KW-0998">Cell outer membrane</keyword>
<gene>
    <name evidence="6" type="ORF">NLF92_09540</name>
</gene>
<comment type="subcellular location">
    <subcellularLocation>
        <location evidence="1">Cell outer membrane</location>
    </subcellularLocation>
</comment>
<evidence type="ECO:0000256" key="2">
    <source>
        <dbReference type="ARBA" id="ARBA00023136"/>
    </source>
</evidence>
<protein>
    <submittedName>
        <fullName evidence="6">TonB-dependent receptor plug domain-containing protein</fullName>
    </submittedName>
</protein>
<comment type="caution">
    <text evidence="6">The sequence shown here is derived from an EMBL/GenBank/DDBJ whole genome shotgun (WGS) entry which is preliminary data.</text>
</comment>
<dbReference type="InterPro" id="IPR012910">
    <property type="entry name" value="Plug_dom"/>
</dbReference>
<dbReference type="GO" id="GO:0009279">
    <property type="term" value="C:cell outer membrane"/>
    <property type="evidence" value="ECO:0007669"/>
    <property type="project" value="UniProtKB-SubCell"/>
</dbReference>
<keyword evidence="2" id="KW-0472">Membrane</keyword>
<evidence type="ECO:0000256" key="4">
    <source>
        <dbReference type="SAM" id="SignalP"/>
    </source>
</evidence>
<dbReference type="Gene3D" id="2.40.170.20">
    <property type="entry name" value="TonB-dependent receptor, beta-barrel domain"/>
    <property type="match status" value="1"/>
</dbReference>
<keyword evidence="7" id="KW-1185">Reference proteome</keyword>
<dbReference type="Gene3D" id="2.170.130.10">
    <property type="entry name" value="TonB-dependent receptor, plug domain"/>
    <property type="match status" value="1"/>
</dbReference>
<sequence>MKSQHKLHKLSLAVVAGILGTSAPTFAQEDDQVIEEVVATGSRLQGSAMAVIEERKNQAFVADILGAEQISRTGDSDAASALRRVTGLTLVDGKFIYVRGLGQRYSSARLNGANIPSPDLSRNVVPLDIFPATIIESMSVQKAFSPNMPAAFGGGSIDIRTKSVPSEFVVGVEVSAGMDTATSDVFDYNTNTSGIGSNLAAAIGNYRGDFSIENIARLNTFDPANGSVASQAITLNQALLSELPRDFGITEDSASPNFGAKFNIGNSFDFMDGTLGALYSVAYDQSAKTSEKRTAVITQEFNPDCSTTLNTPEEVSNSCFNTVKDSVTTVHNERLNSYLNIGYKYDTHSVSYTNILLQDSDDEIEVATQQSPAGSSIFSIATDGQANRFHEFLYEERELLVHQFVGQHTFPQLDNLGVDWQYTRSEATTDIPGSAKFSFRDRYENGTVASTVITGDDNRALIDFTEMEDYVDSYGANASYVFYKGDYEVEIKGGYDFTDRARNYTTSGFSVDNASGSAITINASGTDTLSDADYLTQSFIDSNNVFVNFNEPLAPNADDYLAAQQIDAGYGMIDVFYANKYRLSGGLRWENFQQVAIGTSSLVFTQEDLDIIYGTDRIESGIINEDDMYPSLAFTYLGGSDYQIRASYGETVVRPDLREIVPVFYFDPLTDIQTFGNSNLTSSPITNYDLRYEYYGSAGNNFSVAAFYKDITAPIESKLVIGDEDYSAEFINADTATVTGIEAEFLYGIEHIAEGFFTSGNVTLSDSEVEIDPARAGNLTNTTRRMTGHSEYVVNLQLNYDSANGEHSASLVYNVFGERILAAGIVGRDDAYEQPFHSLDVVYTYYPDFNSTVKLKVSNLLGEDQEVTQSGVVVRSREVGTGLSLSYKYDF</sequence>
<accession>A0AA41WZI7</accession>
<dbReference type="Proteomes" id="UP001165413">
    <property type="component" value="Unassembled WGS sequence"/>
</dbReference>
<feature type="domain" description="TonB-dependent receptor plug" evidence="5">
    <location>
        <begin position="59"/>
        <end position="145"/>
    </location>
</feature>
<dbReference type="Pfam" id="PF07715">
    <property type="entry name" value="Plug"/>
    <property type="match status" value="1"/>
</dbReference>
<feature type="chain" id="PRO_5041339534" evidence="4">
    <location>
        <begin position="28"/>
        <end position="891"/>
    </location>
</feature>
<dbReference type="SUPFAM" id="SSF56935">
    <property type="entry name" value="Porins"/>
    <property type="match status" value="1"/>
</dbReference>
<evidence type="ECO:0000256" key="1">
    <source>
        <dbReference type="ARBA" id="ARBA00004442"/>
    </source>
</evidence>
<proteinExistence type="predicted"/>
<evidence type="ECO:0000313" key="6">
    <source>
        <dbReference type="EMBL" id="MCP3429185.1"/>
    </source>
</evidence>
<reference evidence="6" key="1">
    <citation type="submission" date="2022-07" db="EMBL/GenBank/DDBJ databases">
        <title>Characterization of the Novel Bacterium Alteromonas immobilis LMIT006 and Alteromonas gregis LMIT007.</title>
        <authorList>
            <person name="Lin X."/>
        </authorList>
    </citation>
    <scope>NUCLEOTIDE SEQUENCE</scope>
    <source>
        <strain evidence="6">LMIT007</strain>
    </source>
</reference>
<dbReference type="PANTHER" id="PTHR40980:SF5">
    <property type="entry name" value="TONB-DEPENDENT RECEPTOR"/>
    <property type="match status" value="1"/>
</dbReference>
<dbReference type="PANTHER" id="PTHR40980">
    <property type="entry name" value="PLUG DOMAIN-CONTAINING PROTEIN"/>
    <property type="match status" value="1"/>
</dbReference>
<dbReference type="InterPro" id="IPR036942">
    <property type="entry name" value="Beta-barrel_TonB_sf"/>
</dbReference>
<dbReference type="AlphaFoldDB" id="A0AA41WZI7"/>
<keyword evidence="4" id="KW-0732">Signal</keyword>
<dbReference type="RefSeq" id="WP_254101231.1">
    <property type="nucleotide sequence ID" value="NZ_JANATA010000016.1"/>
</dbReference>
<name>A0AA41WZI7_9ALTE</name>
<evidence type="ECO:0000259" key="5">
    <source>
        <dbReference type="Pfam" id="PF07715"/>
    </source>
</evidence>